<reference evidence="2" key="1">
    <citation type="submission" date="2011-08" db="EMBL/GenBank/DDBJ databases">
        <title>Periglandula ipomoeae idt gene cluster.</title>
        <authorList>
            <person name="Young C.A."/>
            <person name="Schardl C.L."/>
        </authorList>
    </citation>
    <scope>NUCLEOTIDE SEQUENCE</scope>
    <source>
        <strain evidence="2">IasaF13</strain>
    </source>
</reference>
<sequence>MSRSDRLFNLLQVFFGSAGMIWKAREGYPIIDSPGLLQPMDSSEAALSYKNTSTWFGFCMGRSVLSMWDNWPWFSLHCILYIGQLVGFFLIILHETVPHGGPLNKFGTFVALGYLCHILGLSTALPMFSLWVFNSRRATNLVTAWSRRKEKALTIIFWFSGIMHIAVFLVAFTATLIPRDATAPFHIMNSLLGVPDCSQLPCSAVAQRHARLRQINEITGTSSGFFMTVGLFSHALEANNTHLSSRLLTRMFLVSLIAGPAAGGADVLLLRDSFIRSRKHRERRDVQ</sequence>
<feature type="transmembrane region" description="Helical" evidence="1">
    <location>
        <begin position="73"/>
        <end position="94"/>
    </location>
</feature>
<keyword evidence="1" id="KW-0812">Transmembrane</keyword>
<feature type="transmembrane region" description="Helical" evidence="1">
    <location>
        <begin position="248"/>
        <end position="270"/>
    </location>
</feature>
<feature type="transmembrane region" description="Helical" evidence="1">
    <location>
        <begin position="153"/>
        <end position="177"/>
    </location>
</feature>
<proteinExistence type="predicted"/>
<gene>
    <name evidence="2" type="primary">idtS</name>
</gene>
<dbReference type="AlphaFoldDB" id="J7FIQ7"/>
<evidence type="ECO:0000256" key="1">
    <source>
        <dbReference type="SAM" id="Phobius"/>
    </source>
</evidence>
<dbReference type="EMBL" id="JN587270">
    <property type="protein sequence ID" value="AFO69289.2"/>
    <property type="molecule type" value="Genomic_DNA"/>
</dbReference>
<keyword evidence="1" id="KW-0472">Membrane</keyword>
<protein>
    <submittedName>
        <fullName evidence="2">IdtS</fullName>
    </submittedName>
</protein>
<keyword evidence="1" id="KW-1133">Transmembrane helix</keyword>
<accession>J7FIQ7</accession>
<evidence type="ECO:0000313" key="2">
    <source>
        <dbReference type="EMBL" id="AFO69289.2"/>
    </source>
</evidence>
<organism evidence="2">
    <name type="scientific">Periglandula ipomoeae</name>
    <dbReference type="NCBI Taxonomy" id="1037530"/>
    <lineage>
        <taxon>Eukaryota</taxon>
        <taxon>Fungi</taxon>
        <taxon>Dikarya</taxon>
        <taxon>Ascomycota</taxon>
        <taxon>Pezizomycotina</taxon>
        <taxon>Sordariomycetes</taxon>
        <taxon>Hypocreomycetidae</taxon>
        <taxon>Hypocreales</taxon>
        <taxon>Clavicipitaceae</taxon>
        <taxon>Periglandula</taxon>
    </lineage>
</organism>
<name>J7FIQ7_9HYPO</name>
<feature type="transmembrane region" description="Helical" evidence="1">
    <location>
        <begin position="106"/>
        <end position="133"/>
    </location>
</feature>